<feature type="compositionally biased region" description="Low complexity" evidence="1">
    <location>
        <begin position="2182"/>
        <end position="2206"/>
    </location>
</feature>
<evidence type="ECO:0000313" key="3">
    <source>
        <dbReference type="Proteomes" id="UP001187531"/>
    </source>
</evidence>
<feature type="compositionally biased region" description="Polar residues" evidence="1">
    <location>
        <begin position="3526"/>
        <end position="3547"/>
    </location>
</feature>
<comment type="caution">
    <text evidence="2">The sequence shown here is derived from an EMBL/GenBank/DDBJ whole genome shotgun (WGS) entry which is preliminary data.</text>
</comment>
<feature type="region of interest" description="Disordered" evidence="1">
    <location>
        <begin position="1669"/>
        <end position="1738"/>
    </location>
</feature>
<feature type="region of interest" description="Disordered" evidence="1">
    <location>
        <begin position="3569"/>
        <end position="3704"/>
    </location>
</feature>
<feature type="compositionally biased region" description="Polar residues" evidence="1">
    <location>
        <begin position="3919"/>
        <end position="3928"/>
    </location>
</feature>
<feature type="region of interest" description="Disordered" evidence="1">
    <location>
        <begin position="899"/>
        <end position="951"/>
    </location>
</feature>
<feature type="region of interest" description="Disordered" evidence="1">
    <location>
        <begin position="2180"/>
        <end position="2206"/>
    </location>
</feature>
<feature type="region of interest" description="Disordered" evidence="1">
    <location>
        <begin position="1896"/>
        <end position="1919"/>
    </location>
</feature>
<feature type="compositionally biased region" description="Basic and acidic residues" evidence="1">
    <location>
        <begin position="4178"/>
        <end position="4188"/>
    </location>
</feature>
<feature type="compositionally biased region" description="Low complexity" evidence="1">
    <location>
        <begin position="2236"/>
        <end position="2248"/>
    </location>
</feature>
<protein>
    <submittedName>
        <fullName evidence="2">Uncharacterized protein</fullName>
    </submittedName>
</protein>
<feature type="compositionally biased region" description="Low complexity" evidence="1">
    <location>
        <begin position="2098"/>
        <end position="2107"/>
    </location>
</feature>
<feature type="compositionally biased region" description="Polar residues" evidence="1">
    <location>
        <begin position="525"/>
        <end position="541"/>
    </location>
</feature>
<feature type="compositionally biased region" description="Basic and acidic residues" evidence="1">
    <location>
        <begin position="4206"/>
        <end position="4219"/>
    </location>
</feature>
<feature type="compositionally biased region" description="Polar residues" evidence="1">
    <location>
        <begin position="1059"/>
        <end position="1082"/>
    </location>
</feature>
<dbReference type="EMBL" id="JAVRJZ010000018">
    <property type="protein sequence ID" value="KAK2708243.1"/>
    <property type="molecule type" value="Genomic_DNA"/>
</dbReference>
<feature type="region of interest" description="Disordered" evidence="1">
    <location>
        <begin position="3797"/>
        <end position="3835"/>
    </location>
</feature>
<feature type="compositionally biased region" description="Polar residues" evidence="1">
    <location>
        <begin position="1674"/>
        <end position="1712"/>
    </location>
</feature>
<feature type="region of interest" description="Disordered" evidence="1">
    <location>
        <begin position="1132"/>
        <end position="1156"/>
    </location>
</feature>
<feature type="compositionally biased region" description="Low complexity" evidence="1">
    <location>
        <begin position="1142"/>
        <end position="1153"/>
    </location>
</feature>
<feature type="compositionally biased region" description="Polar residues" evidence="1">
    <location>
        <begin position="2041"/>
        <end position="2055"/>
    </location>
</feature>
<feature type="compositionally biased region" description="Polar residues" evidence="1">
    <location>
        <begin position="3665"/>
        <end position="3697"/>
    </location>
</feature>
<proteinExistence type="predicted"/>
<feature type="region of interest" description="Disordered" evidence="1">
    <location>
        <begin position="2014"/>
        <end position="2130"/>
    </location>
</feature>
<feature type="compositionally biased region" description="Low complexity" evidence="1">
    <location>
        <begin position="924"/>
        <end position="940"/>
    </location>
</feature>
<feature type="region of interest" description="Disordered" evidence="1">
    <location>
        <begin position="1023"/>
        <end position="1102"/>
    </location>
</feature>
<feature type="region of interest" description="Disordered" evidence="1">
    <location>
        <begin position="454"/>
        <end position="496"/>
    </location>
</feature>
<keyword evidence="3" id="KW-1185">Reference proteome</keyword>
<feature type="region of interest" description="Disordered" evidence="1">
    <location>
        <begin position="511"/>
        <end position="541"/>
    </location>
</feature>
<feature type="compositionally biased region" description="Polar residues" evidence="1">
    <location>
        <begin position="454"/>
        <end position="465"/>
    </location>
</feature>
<evidence type="ECO:0000256" key="1">
    <source>
        <dbReference type="SAM" id="MobiDB-lite"/>
    </source>
</evidence>
<feature type="region of interest" description="Disordered" evidence="1">
    <location>
        <begin position="4164"/>
        <end position="4219"/>
    </location>
</feature>
<feature type="compositionally biased region" description="Basic residues" evidence="1">
    <location>
        <begin position="4189"/>
        <end position="4198"/>
    </location>
</feature>
<feature type="compositionally biased region" description="Polar residues" evidence="1">
    <location>
        <begin position="1447"/>
        <end position="1459"/>
    </location>
</feature>
<feature type="region of interest" description="Disordered" evidence="1">
    <location>
        <begin position="2535"/>
        <end position="2571"/>
    </location>
</feature>
<evidence type="ECO:0000313" key="2">
    <source>
        <dbReference type="EMBL" id="KAK2708243.1"/>
    </source>
</evidence>
<reference evidence="2" key="1">
    <citation type="submission" date="2023-07" db="EMBL/GenBank/DDBJ databases">
        <title>Chromosome-level genome assembly of Artemia franciscana.</title>
        <authorList>
            <person name="Jo E."/>
        </authorList>
    </citation>
    <scope>NUCLEOTIDE SEQUENCE</scope>
    <source>
        <tissue evidence="2">Whole body</tissue>
    </source>
</reference>
<feature type="compositionally biased region" description="Basic and acidic residues" evidence="1">
    <location>
        <begin position="1085"/>
        <end position="1095"/>
    </location>
</feature>
<sequence>MIFFQDPGNSQKIEDLESRDQLTASNSSANARVAQKYATKGAISAIISPQTRKRSGNLPAKRIMDQNLQNAILAKITALLPKRPNPHDTSRTTDDELKKHLLISSIKTGQNINFGAKIAEDTTTTSAYSSSTVDDTGQETTTESSTTFLSSSSSNPLPSDKEATDELFISDSTVGDETTISSTNLRESTTISLTLTADGNVSTEMQDISVTSSTDYPSTSGFTKQETKSETSFTDRTMSNSVDFSLSTSTFSPTLDNQLNGTVSSNKNNGEYPTSSKLSTIITESLDSNSIPDESSVTNIYNSTITGVDTTPSYSSFNPTSLNQTSSQMITISSSFHSSTTKPLFSTTLPSSDSSSFLSAVNDSSGRTETTFEVDTSTATLFSVSVTPTSSSSINTMISETASEADIPSTLSFSTSSKLASSSSTNSKTDTKIGIEEVTTANIMTELDYEMTKSINTDSTESTTLGPKEGKETSSTSSLESTVNVSNDISESNPSKSSIIYTSVSTKDLEMTTDKHSDLTRENTESSTRPFEENTTVNSSDGQELVQSYYSTTSSDIKTVHSTTVRLSEPTTSTENIIVSSDESITILSSETETPAVTLSPAESDSDLSTAKTLQDFFTERHTATDDLTSASSSLLELTSEITDGATNFITEKEKSNTMSFTLSVLSNNTSPTVTFSSSDSKLIPSANTTTESYSYYTSKDTSITTFSYESSASPVSDSKTLTSTGKTTVISQTENLKINSEALSTEFVSITDSGTSVTFVSELVTATKNTPPSSTEYTQFSTSNASMQQTSEPASLSTILGADATAEEALTDAYSKTTTSKLSSSTKSFDTLNLTTEFQNLETTVNIGASTVAIINNEEENMLDSGTTIRHSTIPSKYDFSDGQTSLSSQLFFSSTSDDAKRNQSTTVGPSESTKNTVYTSMSVDGSTDTTLSDTETPTVIPHHGESSSVLQTTTATHDFTMNSKANADFVEYFTSTASSLLEFTSEVTDITSNFNTDNSEEEVDTISSTLPILSDYTSPTKTFSSDKADLIPSTDGTTESSSSRPSSVTDTDKLLYESTTLPTSGTSEILPSTNENTVSPQADDEKATQEKFTTKWSTTSESEMSATFVSEAAIVSSNKLPSVTEYSTLSTLDSSTHQNSEPTSSRTSPSTDKVTEELITDLNSISITSKPLSSTESFLTSGFTSEFQDSDDEEKILGSEITVKYSPTSSTDYSTSQMPSSSTLYIVDTSETETTLIPSNATHDANLTTKNSEEIFSASTSESISSTQTTTLLPAETPTEFPATSTMKTDNLMSSTSSMLIESTTDLGLSPSTDTKSITTTLALENSTKTPNTISLSSEYPSYSAIGDVDTTQTIETTDEKTISLNHITTSSFSISSTESYTEATKLETSTPIAINISVTEPLYQSKPTGSVMTSDTLIPDEATTSNFRDSSKFSDASAYSNEISTVDPTFTGNDFGSSSSKYESESLNENEGTESGLSVSETDTDEYISTTRAITESELNSKTTGNVLHSSDTSASFTSSTNFDMYTESSVITSKPTSGIDSTTEKLATFTTISTSSISTPEHPSSKTEMTEITESASIIDTVSTHQSTTEDDFVATTLPNNTETSVMETNYLFTDSSSSLNHNEISSESSTSINNFETENTVPTKAFSQSSKTSTVGPTTAAENVDIISNPFQETTVTPGDISSTQIPIVTNNDETNSPFPETTISEYSKTEESTIHKTENISSPTMEVPASSTEDYPTTLAYSHHFTGLSTTIKAENSSFPFTTSEIYSTSNIPTGSTEAVIYLTTTTGFEQPTENINFDSASTSFIPKDATTDYTSEILITSEIFETTILPTRESNTNSDKDPSDPETSSITEPVSVYSRGSTATGYAGSTITSSIISAESSAVSNEILETTTTSTSEHSQNTDRIDSQSMSATSSITISSLDGVTITTTGETSETTTLTDTKTSDFIGFTSTLSSLKGTKSSTETTKKATERSTSLNPITAAKTSNTATVFLTDETSSSVFTETYTTNDVDDVNGSPATSSSGSEIPSTIHFIDSTTNTEVTITPDQVTDNKESSDTTPPPPTSSGSTASKAKDTTETTSEATDISIMEETSFFSSTSSTPKYNTEFTRKPDPTVEDDESTSTGLSTLTLNNIITSDSSQFYGISTTVSTFFNEVSSPKTTGSISTVGESITEDSSIANSKSSSSLTGRTNTYSSSLSTTTEKALLTTVSVATDSNSTSSTDSKHEGQTSSQAESTTTSSSLFPISTMPDEDTTISNESETNTLLTEMVPGVTSQYSSSTFLLSTPSTSDEPSLTTIKPEVSTKFDDLSYFTSTEFVPNSSLSSTLSSLYTDNFLNSTSSQREDNFATSSLSSLSETTAESTTLDSLFDSSKAFDSSTADPLEETILFDLSSQSTEITTSSSLFSETLNFHENNFTTPYYISSMSESITNMTFGGFSDTSISSQISSSKPNHTSIASFVTPSTTPISVSTTKVSSDISETTLLSSTVSDSLSSNDAEHQSSTVSLIYTSKDSTGLSYKTTEENIVQSNSMGSSINDEIFPSSSSLSYTSPRDKTTSETSSTTISSNEISSTNTVTSVITSEPKLIINTTSTFPSSIMHTNSFQATEILKEASETTEDSFRRSTSHISQTTPDYTTTIVSTATNHESTSTETTKSSTDIHLTADTGLNLFSGTETTSFASSTYFESDATTVFSSSFVESTTDFAHSKTGKPTTLDSGVTGTVTTSDIDVFTDTMLPTTMTITTTSNELEPEFLVTDVTEASKTTNFELISESPTQEDETTSASISVTGTSTTLVPTVGNITSSSKFPTSQPTTSALHFSTVQTTTEDAGETNNFTLSSLETDSTVYTVGNALSEKDYTDSEILDEATTINQSLFNFSSSYTTSSTIDMDIDFTSKYFNENITDIATQTNPTIETTTFTPMEELLITSPGFEDATDIAETTEFTLSSTDTISTTSYVSKDPGSSTSVTFSVQTTNYGTHTPESNFLITSEGPSNTNGETKPTPLESSSIETSTYSTVALEQENSTSLSDLNTEASNGVTYGLTDIETNSSSTDPATSSGMDKMTTDLIYSNSFEAESYTQETLQSNETPTESTMSTTTAYIASSTVSDTLTTQDYLTNNSSSSATPTSNETMFSTASSYTDTITTSTATIEEEAGLAEAGVSGTTKDYTDLAPLIVNGTTVDIFSTHKSSTTQETTVVMPTESNIDTTLNSKYISSNLPYNTDVTPFSTAESTDSNSSYETPAIEMSTALDISSSTEFIFSSVSSEKVEVTTFDTLSTGQDFSSPFPMNSDSEMTNMETSTTEMIDNATTESTTDYSDKIILITDSTISDLVSSTRENSPPLGTATEKTTDSDIDTTLSTTYFTTDQSPSADLQQHSTIEPVHNNSPELTVSHRSTSTEFSVSSGTLGFTEISPISSTMLDASSVFPTTLNKNEIMLSTTEIAYTTDELENEINRTQQASTVKYKTSTTTFGESTASLSPEDTTTVIDTDQVTELETDGIDTTLESNGGKGTSTEIMSTTSIQGTTTGPLNSVFSTQSTDKVPNTVVTEETTTPVTEHLYSLVSTTGTHSLDSTSTSPTAKMTTESPIATSTVAGERTPTNSDNIETSMSSSLTSSVTASNEFGNKSSVDATTDEAIGTDSITEKSSTFPYTQKDKTESEYINPTNLPSGNEATHKTTLSSTEAPDTSTTRPSGLGISDTIEGNVTQETLISITSLASTLSNNEVFTTEYLTSQFSQQGIISSTPQIIDENTTVGTQETTLHLSTKALPSTATTVAATDLTTESITETEGVADPITSTNSPEIELEEEKDETLSFSTSSPSSNITPSDPMSGITIPPGIISGGSSDTGIITTAPPIIGDVTEETIIMDSTTPPSINTIGPQDGIVVNPGGSISIPKPVKPIRPKPIRPRPNPSGNSGAAQNPAQASNEFLPIVPNAFITGGNLVDAVPQLVDYPPIGPPSDGVNGGILAPGDTFVPSINFPPIQAGSGITGGILDPSNNPDSLVRNPTAQAQGQNSFFGTLSSLARGTFPGIATAAVLLSAPFAFATGFAPLNRDDNAKPSFDIRKVIKSNKNHLLRTNFKLPIKKNDATKIHKNLKNLFRNKVKDEAPYVHFFPESLVERQPFSLQEEMDYDQNFARIEKATTSQKHESISKSYIGDAMQDVSRGSPEQNIEPDHTTNELKRFRLRDRKKTISKQSDSQPDYRKSRDDGLKESPLDDIHVAHVVIEEYAKAHWAL</sequence>
<feature type="compositionally biased region" description="Low complexity" evidence="1">
    <location>
        <begin position="3612"/>
        <end position="3625"/>
    </location>
</feature>
<feature type="compositionally biased region" description="Polar residues" evidence="1">
    <location>
        <begin position="1725"/>
        <end position="1738"/>
    </location>
</feature>
<feature type="compositionally biased region" description="Polar residues" evidence="1">
    <location>
        <begin position="3645"/>
        <end position="3656"/>
    </location>
</feature>
<feature type="region of interest" description="Disordered" evidence="1">
    <location>
        <begin position="2219"/>
        <end position="2263"/>
    </location>
</feature>
<feature type="compositionally biased region" description="Low complexity" evidence="1">
    <location>
        <begin position="3818"/>
        <end position="3835"/>
    </location>
</feature>
<accession>A0AA88HFZ7</accession>
<feature type="compositionally biased region" description="Polar residues" evidence="1">
    <location>
        <begin position="3569"/>
        <end position="3611"/>
    </location>
</feature>
<feature type="region of interest" description="Disordered" evidence="1">
    <location>
        <begin position="3894"/>
        <end position="3928"/>
    </location>
</feature>
<feature type="compositionally biased region" description="Low complexity" evidence="1">
    <location>
        <begin position="473"/>
        <end position="487"/>
    </location>
</feature>
<feature type="region of interest" description="Disordered" evidence="1">
    <location>
        <begin position="3337"/>
        <end position="3356"/>
    </location>
</feature>
<feature type="compositionally biased region" description="Basic and acidic residues" evidence="1">
    <location>
        <begin position="1713"/>
        <end position="1724"/>
    </location>
</feature>
<dbReference type="Proteomes" id="UP001187531">
    <property type="component" value="Unassembled WGS sequence"/>
</dbReference>
<organism evidence="2 3">
    <name type="scientific">Artemia franciscana</name>
    <name type="common">Brine shrimp</name>
    <name type="synonym">Artemia sanfranciscana</name>
    <dbReference type="NCBI Taxonomy" id="6661"/>
    <lineage>
        <taxon>Eukaryota</taxon>
        <taxon>Metazoa</taxon>
        <taxon>Ecdysozoa</taxon>
        <taxon>Arthropoda</taxon>
        <taxon>Crustacea</taxon>
        <taxon>Branchiopoda</taxon>
        <taxon>Anostraca</taxon>
        <taxon>Artemiidae</taxon>
        <taxon>Artemia</taxon>
    </lineage>
</organism>
<feature type="compositionally biased region" description="Polar residues" evidence="1">
    <location>
        <begin position="3626"/>
        <end position="3636"/>
    </location>
</feature>
<feature type="compositionally biased region" description="Low complexity" evidence="1">
    <location>
        <begin position="124"/>
        <end position="154"/>
    </location>
</feature>
<feature type="compositionally biased region" description="Basic and acidic residues" evidence="1">
    <location>
        <begin position="511"/>
        <end position="524"/>
    </location>
</feature>
<feature type="compositionally biased region" description="Low complexity" evidence="1">
    <location>
        <begin position="2219"/>
        <end position="2228"/>
    </location>
</feature>
<feature type="region of interest" description="Disordered" evidence="1">
    <location>
        <begin position="2984"/>
        <end position="3013"/>
    </location>
</feature>
<feature type="region of interest" description="Disordered" evidence="1">
    <location>
        <begin position="1447"/>
        <end position="1484"/>
    </location>
</feature>
<feature type="compositionally biased region" description="Polar residues" evidence="1">
    <location>
        <begin position="2984"/>
        <end position="3004"/>
    </location>
</feature>
<feature type="region of interest" description="Disordered" evidence="1">
    <location>
        <begin position="209"/>
        <end position="234"/>
    </location>
</feature>
<gene>
    <name evidence="2" type="ORF">QYM36_013995</name>
</gene>
<feature type="region of interest" description="Disordered" evidence="1">
    <location>
        <begin position="124"/>
        <end position="161"/>
    </location>
</feature>
<feature type="compositionally biased region" description="Polar residues" evidence="1">
    <location>
        <begin position="904"/>
        <end position="923"/>
    </location>
</feature>
<feature type="compositionally biased region" description="Polar residues" evidence="1">
    <location>
        <begin position="1132"/>
        <end position="1141"/>
    </location>
</feature>
<feature type="region of interest" description="Disordered" evidence="1">
    <location>
        <begin position="3526"/>
        <end position="3548"/>
    </location>
</feature>
<name>A0AA88HFZ7_ARTSF</name>
<feature type="compositionally biased region" description="Polar residues" evidence="1">
    <location>
        <begin position="2023"/>
        <end position="2034"/>
    </location>
</feature>
<feature type="region of interest" description="Disordered" evidence="1">
    <location>
        <begin position="1836"/>
        <end position="1870"/>
    </location>
</feature>